<dbReference type="Proteomes" id="UP000663889">
    <property type="component" value="Unassembled WGS sequence"/>
</dbReference>
<feature type="compositionally biased region" description="Acidic residues" evidence="1">
    <location>
        <begin position="1"/>
        <end position="10"/>
    </location>
</feature>
<accession>A0A814S3E1</accession>
<evidence type="ECO:0000259" key="2">
    <source>
        <dbReference type="Pfam" id="PF13843"/>
    </source>
</evidence>
<dbReference type="Pfam" id="PF13843">
    <property type="entry name" value="DDE_Tnp_1_7"/>
    <property type="match status" value="1"/>
</dbReference>
<dbReference type="EMBL" id="CAJNOU010001044">
    <property type="protein sequence ID" value="CAF1140855.1"/>
    <property type="molecule type" value="Genomic_DNA"/>
</dbReference>
<dbReference type="InterPro" id="IPR029526">
    <property type="entry name" value="PGBD"/>
</dbReference>
<sequence length="571" mass="65484">MENDSSDDDILYSMNSDISDINSDEAEDDSVSGESDLSCESVDDESVTTNISQFESWSGKTLKCNLPFYDGELKLSTDFESKIPRNASPIDFFRLYFTPELVSYIVNQSNLYRIQNNKTKQSPMTETDFNLLMGFLFYSSVVPLPNKRDYWSSFSRQPMVADVITRDRIMSLLSILHFHDNSIEKNKFEKFDPLLKYFNERCKLIVVPEKNLSIDEQMIAYKGTTAPTSFRQYMPKKPTKRGFKVWTRCGVSAFMYEMNLYCGASKVISGGSHLPDLASKRVSRTTVTTTSKDIKLFDVPRDTLLKQYGSSGLVVLDLIKDVPVGSSIFIDNYFSSTKLIKKLSQLGFRVTCTLRSNRLEKCPVSTEKQFEQKEKGYYEQFISDNNTCTVIGWKDSKRVLLGSNHIGTEPEIILKRWDKKKRCKADVVAPQIINQYNKFMGGVDTLDMLVALHPIPFRSKRWYTRIIWRIFDLMIINAWIIMNTRSNSDGAIGREPFRLFHFKLEIAKFLLKKPKLQQLQLDSINSISDENESDEENEPPPKKIREFASSVTQLIRASAVATHPLLSTSFP</sequence>
<feature type="compositionally biased region" description="Acidic residues" evidence="1">
    <location>
        <begin position="22"/>
        <end position="31"/>
    </location>
</feature>
<protein>
    <recommendedName>
        <fullName evidence="2">PiggyBac transposable element-derived protein domain-containing protein</fullName>
    </recommendedName>
</protein>
<reference evidence="3" key="1">
    <citation type="submission" date="2021-02" db="EMBL/GenBank/DDBJ databases">
        <authorList>
            <person name="Nowell W R."/>
        </authorList>
    </citation>
    <scope>NUCLEOTIDE SEQUENCE</scope>
</reference>
<dbReference type="PANTHER" id="PTHR47272:SF2">
    <property type="entry name" value="PIGGYBAC TRANSPOSABLE ELEMENT-DERIVED PROTEIN 3-LIKE"/>
    <property type="match status" value="1"/>
</dbReference>
<dbReference type="AlphaFoldDB" id="A0A814S3E1"/>
<feature type="region of interest" description="Disordered" evidence="1">
    <location>
        <begin position="1"/>
        <end position="44"/>
    </location>
</feature>
<organism evidence="3 4">
    <name type="scientific">Rotaria sordida</name>
    <dbReference type="NCBI Taxonomy" id="392033"/>
    <lineage>
        <taxon>Eukaryota</taxon>
        <taxon>Metazoa</taxon>
        <taxon>Spiralia</taxon>
        <taxon>Gnathifera</taxon>
        <taxon>Rotifera</taxon>
        <taxon>Eurotatoria</taxon>
        <taxon>Bdelloidea</taxon>
        <taxon>Philodinida</taxon>
        <taxon>Philodinidae</taxon>
        <taxon>Rotaria</taxon>
    </lineage>
</organism>
<gene>
    <name evidence="3" type="ORF">SEV965_LOCUS17922</name>
</gene>
<evidence type="ECO:0000313" key="3">
    <source>
        <dbReference type="EMBL" id="CAF1140855.1"/>
    </source>
</evidence>
<evidence type="ECO:0000313" key="4">
    <source>
        <dbReference type="Proteomes" id="UP000663889"/>
    </source>
</evidence>
<name>A0A814S3E1_9BILA</name>
<evidence type="ECO:0000256" key="1">
    <source>
        <dbReference type="SAM" id="MobiDB-lite"/>
    </source>
</evidence>
<feature type="domain" description="PiggyBac transposable element-derived protein" evidence="2">
    <location>
        <begin position="88"/>
        <end position="479"/>
    </location>
</feature>
<proteinExistence type="predicted"/>
<dbReference type="PANTHER" id="PTHR47272">
    <property type="entry name" value="DDE_TNP_1_7 DOMAIN-CONTAINING PROTEIN"/>
    <property type="match status" value="1"/>
</dbReference>
<comment type="caution">
    <text evidence="3">The sequence shown here is derived from an EMBL/GenBank/DDBJ whole genome shotgun (WGS) entry which is preliminary data.</text>
</comment>